<sequence>MVAFREGDLSSLRFIMGIWRMLFSRLKMSCYLRVWHTQNRVTFADWKGRNYYLHILARPQIAFAPVKQGSVRQHLETQFADYWTQQRMLAVWRISNNVDFAENIPIDCVL</sequence>
<dbReference type="Proteomes" id="UP001054945">
    <property type="component" value="Unassembled WGS sequence"/>
</dbReference>
<organism evidence="1 2">
    <name type="scientific">Caerostris extrusa</name>
    <name type="common">Bark spider</name>
    <name type="synonym">Caerostris bankana</name>
    <dbReference type="NCBI Taxonomy" id="172846"/>
    <lineage>
        <taxon>Eukaryota</taxon>
        <taxon>Metazoa</taxon>
        <taxon>Ecdysozoa</taxon>
        <taxon>Arthropoda</taxon>
        <taxon>Chelicerata</taxon>
        <taxon>Arachnida</taxon>
        <taxon>Araneae</taxon>
        <taxon>Araneomorphae</taxon>
        <taxon>Entelegynae</taxon>
        <taxon>Araneoidea</taxon>
        <taxon>Araneidae</taxon>
        <taxon>Caerostris</taxon>
    </lineage>
</organism>
<gene>
    <name evidence="1" type="ORF">CEXT_351631</name>
</gene>
<reference evidence="1 2" key="1">
    <citation type="submission" date="2021-06" db="EMBL/GenBank/DDBJ databases">
        <title>Caerostris extrusa draft genome.</title>
        <authorList>
            <person name="Kono N."/>
            <person name="Arakawa K."/>
        </authorList>
    </citation>
    <scope>NUCLEOTIDE SEQUENCE [LARGE SCALE GENOMIC DNA]</scope>
</reference>
<dbReference type="EMBL" id="BPLR01010679">
    <property type="protein sequence ID" value="GIY40947.1"/>
    <property type="molecule type" value="Genomic_DNA"/>
</dbReference>
<evidence type="ECO:0000313" key="2">
    <source>
        <dbReference type="Proteomes" id="UP001054945"/>
    </source>
</evidence>
<keyword evidence="2" id="KW-1185">Reference proteome</keyword>
<comment type="caution">
    <text evidence="1">The sequence shown here is derived from an EMBL/GenBank/DDBJ whole genome shotgun (WGS) entry which is preliminary data.</text>
</comment>
<proteinExistence type="predicted"/>
<evidence type="ECO:0000313" key="1">
    <source>
        <dbReference type="EMBL" id="GIY40947.1"/>
    </source>
</evidence>
<protein>
    <submittedName>
        <fullName evidence="1">Uncharacterized protein</fullName>
    </submittedName>
</protein>
<name>A0AAV4T8A1_CAEEX</name>
<dbReference type="AlphaFoldDB" id="A0AAV4T8A1"/>
<accession>A0AAV4T8A1</accession>